<evidence type="ECO:0000313" key="5">
    <source>
        <dbReference type="Proteomes" id="UP000503222"/>
    </source>
</evidence>
<name>A0A6G7YNQ3_9SPHN</name>
<evidence type="ECO:0000313" key="4">
    <source>
        <dbReference type="EMBL" id="QIK78364.1"/>
    </source>
</evidence>
<dbReference type="Proteomes" id="UP000503222">
    <property type="component" value="Chromosome"/>
</dbReference>
<evidence type="ECO:0000256" key="2">
    <source>
        <dbReference type="SAM" id="Phobius"/>
    </source>
</evidence>
<feature type="chain" id="PRO_5026329145" evidence="3">
    <location>
        <begin position="20"/>
        <end position="387"/>
    </location>
</feature>
<keyword evidence="2" id="KW-1133">Transmembrane helix</keyword>
<feature type="transmembrane region" description="Helical" evidence="2">
    <location>
        <begin position="146"/>
        <end position="165"/>
    </location>
</feature>
<feature type="compositionally biased region" description="Low complexity" evidence="1">
    <location>
        <begin position="9"/>
        <end position="18"/>
    </location>
</feature>
<keyword evidence="2" id="KW-0472">Membrane</keyword>
<protein>
    <submittedName>
        <fullName evidence="4">Uncharacterized protein</fullName>
    </submittedName>
</protein>
<keyword evidence="3" id="KW-0732">Signal</keyword>
<evidence type="ECO:0000256" key="3">
    <source>
        <dbReference type="SAM" id="SignalP"/>
    </source>
</evidence>
<dbReference type="AlphaFoldDB" id="A0A6G7YNQ3"/>
<accession>A0A6G7YNQ3</accession>
<gene>
    <name evidence="4" type="ORF">G7077_05040</name>
</gene>
<feature type="region of interest" description="Disordered" evidence="1">
    <location>
        <begin position="184"/>
        <end position="218"/>
    </location>
</feature>
<keyword evidence="5" id="KW-1185">Reference proteome</keyword>
<feature type="region of interest" description="Disordered" evidence="1">
    <location>
        <begin position="9"/>
        <end position="134"/>
    </location>
</feature>
<feature type="signal peptide" evidence="3">
    <location>
        <begin position="1"/>
        <end position="19"/>
    </location>
</feature>
<keyword evidence="2" id="KW-0812">Transmembrane</keyword>
<dbReference type="KEGG" id="spii:G7077_05040"/>
<feature type="compositionally biased region" description="Low complexity" evidence="1">
    <location>
        <begin position="195"/>
        <end position="216"/>
    </location>
</feature>
<proteinExistence type="predicted"/>
<dbReference type="EMBL" id="CP049869">
    <property type="protein sequence ID" value="QIK78364.1"/>
    <property type="molecule type" value="Genomic_DNA"/>
</dbReference>
<reference evidence="4 5" key="1">
    <citation type="submission" date="2020-03" db="EMBL/GenBank/DDBJ databases">
        <title>Sphingomonas sp. nov., isolated from fish.</title>
        <authorList>
            <person name="Hyun D.-W."/>
            <person name="Bae J.-W."/>
        </authorList>
    </citation>
    <scope>NUCLEOTIDE SEQUENCE [LARGE SCALE GENOMIC DNA]</scope>
    <source>
        <strain evidence="4 5">HDW15B</strain>
    </source>
</reference>
<organism evidence="4 5">
    <name type="scientific">Sphingomonas piscis</name>
    <dbReference type="NCBI Taxonomy" id="2714943"/>
    <lineage>
        <taxon>Bacteria</taxon>
        <taxon>Pseudomonadati</taxon>
        <taxon>Pseudomonadota</taxon>
        <taxon>Alphaproteobacteria</taxon>
        <taxon>Sphingomonadales</taxon>
        <taxon>Sphingomonadaceae</taxon>
        <taxon>Sphingomonas</taxon>
    </lineage>
</organism>
<dbReference type="RefSeq" id="WP_166410758.1">
    <property type="nucleotide sequence ID" value="NZ_CP049869.1"/>
</dbReference>
<feature type="compositionally biased region" description="Low complexity" evidence="1">
    <location>
        <begin position="37"/>
        <end position="73"/>
    </location>
</feature>
<sequence>MLLAAIVAAPALAQSTAPADPPPTTVGPRELRNFSLPGTAPAPQNQPQQQTPDASPDSTAPARAPSPSAGRPSEAVSQRPSAPADRNIDAPASQPPADPPQDLSSQPADAGVDPLPQGGFETQPSALPPALPPAATQPVPQNGWGMVPWLVAALAAVLAIGFALYRRRARAALSNAEQLEAFIPAEPAPPPRPMPRAASASPSAAPAIAPAPKSASGGVVSTRLRPVLDLDVTPGRCIIDQTHATLEFTLVALNSGNAPARDVRIEVAMLNAGPAQDQEIAAFFQQPAGVGDPIEGIPPMRSIELNSRVSMPLEQVRAFEVAGRRLLVPLIAFNALFRWTSGEGQTSQSYLVGREGDGEKMAPFRLDLGPRVFRNLGARPHHMQVRR</sequence>
<evidence type="ECO:0000256" key="1">
    <source>
        <dbReference type="SAM" id="MobiDB-lite"/>
    </source>
</evidence>